<evidence type="ECO:0000313" key="4">
    <source>
        <dbReference type="Proteomes" id="UP000267798"/>
    </source>
</evidence>
<dbReference type="InterPro" id="IPR043714">
    <property type="entry name" value="DUF5655"/>
</dbReference>
<dbReference type="Pfam" id="PF01939">
    <property type="entry name" value="NucS_C"/>
    <property type="match status" value="1"/>
</dbReference>
<dbReference type="Pfam" id="PF18899">
    <property type="entry name" value="DUF5655"/>
    <property type="match status" value="1"/>
</dbReference>
<sequence length="305" mass="34872">MGDIKLFKLGDGRVTELEGKSVAVEKTLQTLIERHLEDMLGIRFLATEYSTGKTHSGRIDTLGIDENNAPVIIEYKRSTNENVINQGLYYLDWLLDHKAELTLLVMKKYGIDVADNINWSSPRLLCIAGGFTKYDMHAVQQINRNIELYSYKQFSEELLLLDLVNATTAQNMEIEEVKRPFSQNKSSEKTVSEYLQQSNSELKNRFESIKAFLLAFGDDVQENILKQYIAFRRIKNFACIEIHPQVGKITVFVKVNPDTIEIKPGFTRDVRKIGHFGTGDLEITISNDEHFELAKPLLIKSYEVS</sequence>
<keyword evidence="4" id="KW-1185">Reference proteome</keyword>
<proteinExistence type="predicted"/>
<dbReference type="InterPro" id="IPR048301">
    <property type="entry name" value="NucS_C"/>
</dbReference>
<protein>
    <submittedName>
        <fullName evidence="3">DUF91 domain-containing protein</fullName>
    </submittedName>
</protein>
<evidence type="ECO:0000259" key="1">
    <source>
        <dbReference type="Pfam" id="PF01939"/>
    </source>
</evidence>
<feature type="domain" description="Endonuclease NucS C-terminal" evidence="1">
    <location>
        <begin position="25"/>
        <end position="99"/>
    </location>
</feature>
<evidence type="ECO:0000313" key="3">
    <source>
        <dbReference type="EMBL" id="RJX37064.1"/>
    </source>
</evidence>
<dbReference type="EMBL" id="QXQB01000007">
    <property type="protein sequence ID" value="RJX37064.1"/>
    <property type="molecule type" value="Genomic_DNA"/>
</dbReference>
<comment type="caution">
    <text evidence="3">The sequence shown here is derived from an EMBL/GenBank/DDBJ whole genome shotgun (WGS) entry which is preliminary data.</text>
</comment>
<dbReference type="GO" id="GO:0003676">
    <property type="term" value="F:nucleic acid binding"/>
    <property type="evidence" value="ECO:0007669"/>
    <property type="project" value="InterPro"/>
</dbReference>
<dbReference type="GO" id="GO:0004519">
    <property type="term" value="F:endonuclease activity"/>
    <property type="evidence" value="ECO:0007669"/>
    <property type="project" value="InterPro"/>
</dbReference>
<dbReference type="InterPro" id="IPR011856">
    <property type="entry name" value="tRNA_endonuc-like_dom_sf"/>
</dbReference>
<dbReference type="Gene3D" id="3.40.1350.10">
    <property type="match status" value="1"/>
</dbReference>
<evidence type="ECO:0000259" key="2">
    <source>
        <dbReference type="Pfam" id="PF18899"/>
    </source>
</evidence>
<dbReference type="AlphaFoldDB" id="A0A3A6PSU3"/>
<dbReference type="RefSeq" id="WP_120114061.1">
    <property type="nucleotide sequence ID" value="NZ_QXQB01000007.1"/>
</dbReference>
<feature type="domain" description="DUF5655" evidence="2">
    <location>
        <begin position="193"/>
        <end position="288"/>
    </location>
</feature>
<organism evidence="3 4">
    <name type="scientific">Paenibacillus pinisoli</name>
    <dbReference type="NCBI Taxonomy" id="1276110"/>
    <lineage>
        <taxon>Bacteria</taxon>
        <taxon>Bacillati</taxon>
        <taxon>Bacillota</taxon>
        <taxon>Bacilli</taxon>
        <taxon>Bacillales</taxon>
        <taxon>Paenibacillaceae</taxon>
        <taxon>Paenibacillus</taxon>
    </lineage>
</organism>
<accession>A0A3A6PSU3</accession>
<dbReference type="Proteomes" id="UP000267798">
    <property type="component" value="Unassembled WGS sequence"/>
</dbReference>
<gene>
    <name evidence="3" type="ORF">D3P09_24435</name>
</gene>
<dbReference type="OrthoDB" id="9798761at2"/>
<name>A0A3A6PSU3_9BACL</name>
<reference evidence="3 4" key="1">
    <citation type="submission" date="2018-09" db="EMBL/GenBank/DDBJ databases">
        <title>Paenibacillus aracenensis nov. sp. isolated from a cave in southern Spain.</title>
        <authorList>
            <person name="Jurado V."/>
            <person name="Gutierrez-Patricio S."/>
            <person name="Gonzalez-Pimentel J.L."/>
            <person name="Miller A.Z."/>
            <person name="Laiz L."/>
            <person name="Saiz-Jimenez C."/>
        </authorList>
    </citation>
    <scope>NUCLEOTIDE SEQUENCE [LARGE SCALE GENOMIC DNA]</scope>
    <source>
        <strain evidence="3 4">JCM 19203</strain>
    </source>
</reference>